<dbReference type="EC" id="2.7.13.3" evidence="2"/>
<dbReference type="SUPFAM" id="SSF47384">
    <property type="entry name" value="Homodimeric domain of signal transducing histidine kinase"/>
    <property type="match status" value="1"/>
</dbReference>
<dbReference type="GO" id="GO:0000155">
    <property type="term" value="F:phosphorelay sensor kinase activity"/>
    <property type="evidence" value="ECO:0007669"/>
    <property type="project" value="InterPro"/>
</dbReference>
<dbReference type="InterPro" id="IPR005467">
    <property type="entry name" value="His_kinase_dom"/>
</dbReference>
<dbReference type="Proteomes" id="UP000570474">
    <property type="component" value="Unassembled WGS sequence"/>
</dbReference>
<dbReference type="AlphaFoldDB" id="A0A847RSN3"/>
<dbReference type="InterPro" id="IPR003661">
    <property type="entry name" value="HisK_dim/P_dom"/>
</dbReference>
<dbReference type="RefSeq" id="WP_168869819.1">
    <property type="nucleotide sequence ID" value="NZ_JABAIA010000001.1"/>
</dbReference>
<dbReference type="CDD" id="cd00082">
    <property type="entry name" value="HisKA"/>
    <property type="match status" value="1"/>
</dbReference>
<dbReference type="SUPFAM" id="SSF55874">
    <property type="entry name" value="ATPase domain of HSP90 chaperone/DNA topoisomerase II/histidine kinase"/>
    <property type="match status" value="1"/>
</dbReference>
<gene>
    <name evidence="7" type="ORF">HGH92_05930</name>
</gene>
<dbReference type="InterPro" id="IPR011990">
    <property type="entry name" value="TPR-like_helical_dom_sf"/>
</dbReference>
<keyword evidence="5" id="KW-0812">Transmembrane</keyword>
<keyword evidence="7" id="KW-0808">Transferase</keyword>
<dbReference type="SMART" id="SM00388">
    <property type="entry name" value="HisKA"/>
    <property type="match status" value="1"/>
</dbReference>
<evidence type="ECO:0000256" key="1">
    <source>
        <dbReference type="ARBA" id="ARBA00000085"/>
    </source>
</evidence>
<dbReference type="Gene3D" id="1.10.287.130">
    <property type="match status" value="1"/>
</dbReference>
<name>A0A847RSN3_9BACT</name>
<feature type="transmembrane region" description="Helical" evidence="5">
    <location>
        <begin position="397"/>
        <end position="417"/>
    </location>
</feature>
<dbReference type="Pfam" id="PF00512">
    <property type="entry name" value="HisKA"/>
    <property type="match status" value="1"/>
</dbReference>
<dbReference type="InterPro" id="IPR036097">
    <property type="entry name" value="HisK_dim/P_sf"/>
</dbReference>
<evidence type="ECO:0000256" key="2">
    <source>
        <dbReference type="ARBA" id="ARBA00012438"/>
    </source>
</evidence>
<protein>
    <recommendedName>
        <fullName evidence="2">histidine kinase</fullName>
        <ecNumber evidence="2">2.7.13.3</ecNumber>
    </recommendedName>
</protein>
<dbReference type="Gene3D" id="3.30.565.10">
    <property type="entry name" value="Histidine kinase-like ATPase, C-terminal domain"/>
    <property type="match status" value="1"/>
</dbReference>
<keyword evidence="7" id="KW-0418">Kinase</keyword>
<dbReference type="SMART" id="SM00387">
    <property type="entry name" value="HATPase_c"/>
    <property type="match status" value="1"/>
</dbReference>
<keyword evidence="3" id="KW-0597">Phosphoprotein</keyword>
<evidence type="ECO:0000259" key="6">
    <source>
        <dbReference type="PROSITE" id="PS50109"/>
    </source>
</evidence>
<evidence type="ECO:0000256" key="3">
    <source>
        <dbReference type="ARBA" id="ARBA00022553"/>
    </source>
</evidence>
<evidence type="ECO:0000256" key="4">
    <source>
        <dbReference type="SAM" id="Coils"/>
    </source>
</evidence>
<feature type="coiled-coil region" evidence="4">
    <location>
        <begin position="427"/>
        <end position="454"/>
    </location>
</feature>
<dbReference type="InterPro" id="IPR036890">
    <property type="entry name" value="HATPase_C_sf"/>
</dbReference>
<dbReference type="Gene3D" id="1.25.40.10">
    <property type="entry name" value="Tetratricopeptide repeat domain"/>
    <property type="match status" value="2"/>
</dbReference>
<evidence type="ECO:0000313" key="8">
    <source>
        <dbReference type="Proteomes" id="UP000570474"/>
    </source>
</evidence>
<dbReference type="SUPFAM" id="SSF48452">
    <property type="entry name" value="TPR-like"/>
    <property type="match status" value="2"/>
</dbReference>
<dbReference type="PROSITE" id="PS50109">
    <property type="entry name" value="HIS_KIN"/>
    <property type="match status" value="1"/>
</dbReference>
<organism evidence="7 8">
    <name type="scientific">Chitinophaga varians</name>
    <dbReference type="NCBI Taxonomy" id="2202339"/>
    <lineage>
        <taxon>Bacteria</taxon>
        <taxon>Pseudomonadati</taxon>
        <taxon>Bacteroidota</taxon>
        <taxon>Chitinophagia</taxon>
        <taxon>Chitinophagales</taxon>
        <taxon>Chitinophagaceae</taxon>
        <taxon>Chitinophaga</taxon>
    </lineage>
</organism>
<reference evidence="7 8" key="1">
    <citation type="submission" date="2020-04" db="EMBL/GenBank/DDBJ databases">
        <authorList>
            <person name="Yin C."/>
        </authorList>
    </citation>
    <scope>NUCLEOTIDE SEQUENCE [LARGE SCALE GENOMIC DNA]</scope>
    <source>
        <strain evidence="7 8">Ae27</strain>
    </source>
</reference>
<dbReference type="Pfam" id="PF02518">
    <property type="entry name" value="HATPase_c"/>
    <property type="match status" value="1"/>
</dbReference>
<dbReference type="PANTHER" id="PTHR43547">
    <property type="entry name" value="TWO-COMPONENT HISTIDINE KINASE"/>
    <property type="match status" value="1"/>
</dbReference>
<dbReference type="InterPro" id="IPR004358">
    <property type="entry name" value="Sig_transdc_His_kin-like_C"/>
</dbReference>
<keyword evidence="5" id="KW-0472">Membrane</keyword>
<dbReference type="InterPro" id="IPR003594">
    <property type="entry name" value="HATPase_dom"/>
</dbReference>
<comment type="caution">
    <text evidence="7">The sequence shown here is derived from an EMBL/GenBank/DDBJ whole genome shotgun (WGS) entry which is preliminary data.</text>
</comment>
<accession>A0A847RSN3</accession>
<dbReference type="EMBL" id="JABAIA010000001">
    <property type="protein sequence ID" value="NLR63835.1"/>
    <property type="molecule type" value="Genomic_DNA"/>
</dbReference>
<keyword evidence="4" id="KW-0175">Coiled coil</keyword>
<comment type="catalytic activity">
    <reaction evidence="1">
        <text>ATP + protein L-histidine = ADP + protein N-phospho-L-histidine.</text>
        <dbReference type="EC" id="2.7.13.3"/>
    </reaction>
</comment>
<feature type="domain" description="Histidine kinase" evidence="6">
    <location>
        <begin position="464"/>
        <end position="676"/>
    </location>
</feature>
<dbReference type="PANTHER" id="PTHR43547:SF2">
    <property type="entry name" value="HYBRID SIGNAL TRANSDUCTION HISTIDINE KINASE C"/>
    <property type="match status" value="1"/>
</dbReference>
<evidence type="ECO:0000256" key="5">
    <source>
        <dbReference type="SAM" id="Phobius"/>
    </source>
</evidence>
<keyword evidence="8" id="KW-1185">Reference proteome</keyword>
<keyword evidence="5" id="KW-1133">Transmembrane helix</keyword>
<dbReference type="PRINTS" id="PR00344">
    <property type="entry name" value="BCTRLSENSOR"/>
</dbReference>
<proteinExistence type="predicted"/>
<evidence type="ECO:0000313" key="7">
    <source>
        <dbReference type="EMBL" id="NLR63835.1"/>
    </source>
</evidence>
<dbReference type="CDD" id="cd00075">
    <property type="entry name" value="HATPase"/>
    <property type="match status" value="1"/>
</dbReference>
<sequence>MVPLLFGLSVACNHSDRDNNDHPAFFEPVFQKVDTIGPGRKEEAFRILDSVYAGFPNPGPMDLVWKYRYKMDYYWLSQNDRFHTRLYADSILRVLSGKTDRRGYAVEYGRALMYVGDICRDEGKLDNAVSLYYEGKTFIQRTSDTCGMGEYSLRMAMVYYRQGKYHLAIPYFREMFAELSACNAKPFYRFCYQQGQLDNIGLCFDHQDQKDSAMYYYDSAMRYIQQYKAPFMKLPNQIIYTMAAEAVVIGNKGSLLLRTGDTVAGEKLLNESIRINLQEGTEFGDALKTMGKLIKLQLAQKRFSEAQQGLLKMKAILDSVPVTAAELSWRELQSEFSEATGNHQEALAFLRSYQQMKDSLASLENPFQALDINTQFNYLSGEMELDLLKKQNEIKNIYLSVMLLLTLMVIIIGVLIWQYSKRSKKQAAKLESLNRVVTRQNEHLEKSLRALEHSQQDNTRMLKIVAHDLRNPVGNMISMADFLQNYGNVTDEQNKEALQLIQQSGHMALELISNLLYMNIRGDIRKEQVEVDVALRYCVDLIKTKANEKQQQIIVHLFQATVWASREKIWRVFSNLITNAVKFSPVGGIVEVAMQMVDGVVRITVRDNGIGIPDTLKGSIFNLSQDVKRRGTMGEESFGFGLAISKQIVDAHGGRIWFESEEGKGTEFIVELEKYNEVNHH</sequence>